<accession>A0A918GRS4</accession>
<evidence type="ECO:0000259" key="1">
    <source>
        <dbReference type="PROSITE" id="PS50801"/>
    </source>
</evidence>
<comment type="caution">
    <text evidence="2">The sequence shown here is derived from an EMBL/GenBank/DDBJ whole genome shotgun (WGS) entry which is preliminary data.</text>
</comment>
<proteinExistence type="predicted"/>
<dbReference type="Pfam" id="PF01740">
    <property type="entry name" value="STAS"/>
    <property type="match status" value="1"/>
</dbReference>
<protein>
    <submittedName>
        <fullName evidence="2">Anti-anti-sigma factor</fullName>
    </submittedName>
</protein>
<sequence length="104" mass="10741">MTTPLTLTAGHRPDGTPLLTAAGEIDMSNSETLAEAITATPGHLVIDLTAVDYLDSAGLAVLFTHAERIEIIATPLLAPVLTISGLTDLTTVHTITHDSAEPTG</sequence>
<dbReference type="InterPro" id="IPR036513">
    <property type="entry name" value="STAS_dom_sf"/>
</dbReference>
<dbReference type="PROSITE" id="PS50801">
    <property type="entry name" value="STAS"/>
    <property type="match status" value="1"/>
</dbReference>
<evidence type="ECO:0000313" key="3">
    <source>
        <dbReference type="Proteomes" id="UP000660680"/>
    </source>
</evidence>
<reference evidence="2" key="2">
    <citation type="submission" date="2020-09" db="EMBL/GenBank/DDBJ databases">
        <authorList>
            <person name="Sun Q."/>
            <person name="Ohkuma M."/>
        </authorList>
    </citation>
    <scope>NUCLEOTIDE SEQUENCE</scope>
    <source>
        <strain evidence="2">JCM 3276</strain>
    </source>
</reference>
<organism evidence="2 3">
    <name type="scientific">Actinokineospora fastidiosa</name>
    <dbReference type="NCBI Taxonomy" id="1816"/>
    <lineage>
        <taxon>Bacteria</taxon>
        <taxon>Bacillati</taxon>
        <taxon>Actinomycetota</taxon>
        <taxon>Actinomycetes</taxon>
        <taxon>Pseudonocardiales</taxon>
        <taxon>Pseudonocardiaceae</taxon>
        <taxon>Actinokineospora</taxon>
    </lineage>
</organism>
<keyword evidence="3" id="KW-1185">Reference proteome</keyword>
<dbReference type="InterPro" id="IPR002645">
    <property type="entry name" value="STAS_dom"/>
</dbReference>
<gene>
    <name evidence="2" type="primary">rsbV</name>
    <name evidence="2" type="ORF">GCM10010171_57760</name>
</gene>
<feature type="domain" description="STAS" evidence="1">
    <location>
        <begin position="14"/>
        <end position="62"/>
    </location>
</feature>
<dbReference type="AlphaFoldDB" id="A0A918GRS4"/>
<dbReference type="SUPFAM" id="SSF52091">
    <property type="entry name" value="SpoIIaa-like"/>
    <property type="match status" value="1"/>
</dbReference>
<dbReference type="RefSeq" id="WP_189213757.1">
    <property type="nucleotide sequence ID" value="NZ_BMRB01000007.1"/>
</dbReference>
<dbReference type="CDD" id="cd07043">
    <property type="entry name" value="STAS_anti-anti-sigma_factors"/>
    <property type="match status" value="1"/>
</dbReference>
<dbReference type="EMBL" id="BMRB01000007">
    <property type="protein sequence ID" value="GGS55043.1"/>
    <property type="molecule type" value="Genomic_DNA"/>
</dbReference>
<dbReference type="Proteomes" id="UP000660680">
    <property type="component" value="Unassembled WGS sequence"/>
</dbReference>
<name>A0A918GRS4_9PSEU</name>
<evidence type="ECO:0000313" key="2">
    <source>
        <dbReference type="EMBL" id="GGS55043.1"/>
    </source>
</evidence>
<reference evidence="2" key="1">
    <citation type="journal article" date="2014" name="Int. J. Syst. Evol. Microbiol.">
        <title>Complete genome sequence of Corynebacterium casei LMG S-19264T (=DSM 44701T), isolated from a smear-ripened cheese.</title>
        <authorList>
            <consortium name="US DOE Joint Genome Institute (JGI-PGF)"/>
            <person name="Walter F."/>
            <person name="Albersmeier A."/>
            <person name="Kalinowski J."/>
            <person name="Ruckert C."/>
        </authorList>
    </citation>
    <scope>NUCLEOTIDE SEQUENCE</scope>
    <source>
        <strain evidence="2">JCM 3276</strain>
    </source>
</reference>
<dbReference type="Gene3D" id="3.30.750.24">
    <property type="entry name" value="STAS domain"/>
    <property type="match status" value="1"/>
</dbReference>